<gene>
    <name evidence="2" type="ORF">BLA60_32375</name>
</gene>
<sequence>MGPDPVIPGAADPGGEESRPTEIAGWTGAADRSGATNGTSGTGGSRPVDGTSPIGGPGTVSGPVGRPETAGRPGGAGGFRTPGAAVPGRGDEQRTAARASQWGTSHRAAAGPLGGVPTGGARREEDGQRRAPAYLAEHDPEELFGYDEIVSPAIIGLVDRPAEA</sequence>
<evidence type="ECO:0000313" key="3">
    <source>
        <dbReference type="Proteomes" id="UP000185696"/>
    </source>
</evidence>
<dbReference type="AlphaFoldDB" id="A0A7Z0WHI3"/>
<organism evidence="2 3">
    <name type="scientific">Actinophytocola xinjiangensis</name>
    <dbReference type="NCBI Taxonomy" id="485602"/>
    <lineage>
        <taxon>Bacteria</taxon>
        <taxon>Bacillati</taxon>
        <taxon>Actinomycetota</taxon>
        <taxon>Actinomycetes</taxon>
        <taxon>Pseudonocardiales</taxon>
        <taxon>Pseudonocardiaceae</taxon>
    </lineage>
</organism>
<accession>A0A7Z0WHI3</accession>
<evidence type="ECO:0000256" key="1">
    <source>
        <dbReference type="SAM" id="MobiDB-lite"/>
    </source>
</evidence>
<dbReference type="Proteomes" id="UP000185696">
    <property type="component" value="Unassembled WGS sequence"/>
</dbReference>
<keyword evidence="3" id="KW-1185">Reference proteome</keyword>
<evidence type="ECO:0000313" key="2">
    <source>
        <dbReference type="EMBL" id="OLF06334.1"/>
    </source>
</evidence>
<reference evidence="2 3" key="1">
    <citation type="submission" date="2016-12" db="EMBL/GenBank/DDBJ databases">
        <title>The draft genome sequence of Actinophytocola xinjiangensis.</title>
        <authorList>
            <person name="Wang W."/>
            <person name="Yuan L."/>
        </authorList>
    </citation>
    <scope>NUCLEOTIDE SEQUENCE [LARGE SCALE GENOMIC DNA]</scope>
    <source>
        <strain evidence="2 3">CGMCC 4.4663</strain>
    </source>
</reference>
<feature type="region of interest" description="Disordered" evidence="1">
    <location>
        <begin position="1"/>
        <end position="132"/>
    </location>
</feature>
<name>A0A7Z0WHI3_9PSEU</name>
<proteinExistence type="predicted"/>
<protein>
    <submittedName>
        <fullName evidence="2">Uncharacterized protein</fullName>
    </submittedName>
</protein>
<comment type="caution">
    <text evidence="2">The sequence shown here is derived from an EMBL/GenBank/DDBJ whole genome shotgun (WGS) entry which is preliminary data.</text>
</comment>
<dbReference type="EMBL" id="MSIF01000022">
    <property type="protein sequence ID" value="OLF06334.1"/>
    <property type="molecule type" value="Genomic_DNA"/>
</dbReference>